<proteinExistence type="predicted"/>
<dbReference type="RefSeq" id="WP_195171231.1">
    <property type="nucleotide sequence ID" value="NZ_CP062983.1"/>
</dbReference>
<feature type="chain" id="PRO_5032344307" evidence="7">
    <location>
        <begin position="22"/>
        <end position="157"/>
    </location>
</feature>
<feature type="signal peptide" evidence="7">
    <location>
        <begin position="1"/>
        <end position="21"/>
    </location>
</feature>
<evidence type="ECO:0000256" key="3">
    <source>
        <dbReference type="ARBA" id="ARBA00022723"/>
    </source>
</evidence>
<reference evidence="9 10" key="1">
    <citation type="submission" date="2020-02" db="EMBL/GenBank/DDBJ databases">
        <authorList>
            <person name="Zheng R.K."/>
            <person name="Sun C.M."/>
        </authorList>
    </citation>
    <scope>NUCLEOTIDE SEQUENCE [LARGE SCALE GENOMIC DNA]</scope>
    <source>
        <strain evidence="10">rifampicinis</strain>
    </source>
</reference>
<keyword evidence="4" id="KW-0249">Electron transport</keyword>
<dbReference type="PRINTS" id="PR00605">
    <property type="entry name" value="CYTCHROMECIC"/>
</dbReference>
<keyword evidence="5 6" id="KW-0408">Iron</keyword>
<name>A0A7S8EA54_9CHLR</name>
<keyword evidence="2 6" id="KW-0349">Heme</keyword>
<evidence type="ECO:0000256" key="7">
    <source>
        <dbReference type="SAM" id="SignalP"/>
    </source>
</evidence>
<evidence type="ECO:0000256" key="2">
    <source>
        <dbReference type="ARBA" id="ARBA00022617"/>
    </source>
</evidence>
<dbReference type="InterPro" id="IPR009056">
    <property type="entry name" value="Cyt_c-like_dom"/>
</dbReference>
<evidence type="ECO:0000313" key="9">
    <source>
        <dbReference type="EMBL" id="QPC83162.1"/>
    </source>
</evidence>
<gene>
    <name evidence="9" type="ORF">G4Y79_01950</name>
</gene>
<dbReference type="InterPro" id="IPR051459">
    <property type="entry name" value="Cytochrome_c-type_DH"/>
</dbReference>
<evidence type="ECO:0000256" key="5">
    <source>
        <dbReference type="ARBA" id="ARBA00023004"/>
    </source>
</evidence>
<accession>A0A7S8EA54</accession>
<evidence type="ECO:0000256" key="4">
    <source>
        <dbReference type="ARBA" id="ARBA00022982"/>
    </source>
</evidence>
<dbReference type="SUPFAM" id="SSF46626">
    <property type="entry name" value="Cytochrome c"/>
    <property type="match status" value="1"/>
</dbReference>
<dbReference type="PROSITE" id="PS51007">
    <property type="entry name" value="CYTC"/>
    <property type="match status" value="1"/>
</dbReference>
<keyword evidence="7" id="KW-0732">Signal</keyword>
<dbReference type="Proteomes" id="UP000594468">
    <property type="component" value="Chromosome"/>
</dbReference>
<dbReference type="AlphaFoldDB" id="A0A7S8EA54"/>
<organism evidence="9 10">
    <name type="scientific">Phototrophicus methaneseepsis</name>
    <dbReference type="NCBI Taxonomy" id="2710758"/>
    <lineage>
        <taxon>Bacteria</taxon>
        <taxon>Bacillati</taxon>
        <taxon>Chloroflexota</taxon>
        <taxon>Candidatus Thermofontia</taxon>
        <taxon>Phototrophicales</taxon>
        <taxon>Phototrophicaceae</taxon>
        <taxon>Phototrophicus</taxon>
    </lineage>
</organism>
<dbReference type="PROSITE" id="PS51257">
    <property type="entry name" value="PROKAR_LIPOPROTEIN"/>
    <property type="match status" value="1"/>
</dbReference>
<evidence type="ECO:0000256" key="1">
    <source>
        <dbReference type="ARBA" id="ARBA00022448"/>
    </source>
</evidence>
<dbReference type="KEGG" id="pmet:G4Y79_01950"/>
<sequence length="157" mass="16783">MRYLLFAFVIIALVSSACSSAGDTVGEDGVIAPAIAGSETYLLGQSVYNAQCASCHGVNGDGQFPDAPLEPDITGRYGAPPHDESGHTWHHDDDLLMRIIREGGMGDPVNFYVMPALGLVLSDAEIEAVVAYIKTMWTSEQQTAQREGTLAVRAQEP</sequence>
<dbReference type="EMBL" id="CP062983">
    <property type="protein sequence ID" value="QPC83162.1"/>
    <property type="molecule type" value="Genomic_DNA"/>
</dbReference>
<keyword evidence="3 6" id="KW-0479">Metal-binding</keyword>
<keyword evidence="1" id="KW-0813">Transport</keyword>
<evidence type="ECO:0000256" key="6">
    <source>
        <dbReference type="PROSITE-ProRule" id="PRU00433"/>
    </source>
</evidence>
<dbReference type="Pfam" id="PF00034">
    <property type="entry name" value="Cytochrom_C"/>
    <property type="match status" value="1"/>
</dbReference>
<dbReference type="InterPro" id="IPR036909">
    <property type="entry name" value="Cyt_c-like_dom_sf"/>
</dbReference>
<dbReference type="GO" id="GO:0005506">
    <property type="term" value="F:iron ion binding"/>
    <property type="evidence" value="ECO:0007669"/>
    <property type="project" value="InterPro"/>
</dbReference>
<dbReference type="PANTHER" id="PTHR35008">
    <property type="entry name" value="BLL4482 PROTEIN-RELATED"/>
    <property type="match status" value="1"/>
</dbReference>
<evidence type="ECO:0000313" key="10">
    <source>
        <dbReference type="Proteomes" id="UP000594468"/>
    </source>
</evidence>
<dbReference type="GO" id="GO:0020037">
    <property type="term" value="F:heme binding"/>
    <property type="evidence" value="ECO:0007669"/>
    <property type="project" value="InterPro"/>
</dbReference>
<feature type="domain" description="Cytochrome c" evidence="8">
    <location>
        <begin position="39"/>
        <end position="137"/>
    </location>
</feature>
<keyword evidence="10" id="KW-1185">Reference proteome</keyword>
<dbReference type="Gene3D" id="1.10.760.10">
    <property type="entry name" value="Cytochrome c-like domain"/>
    <property type="match status" value="1"/>
</dbReference>
<dbReference type="PANTHER" id="PTHR35008:SF4">
    <property type="entry name" value="BLL4482 PROTEIN"/>
    <property type="match status" value="1"/>
</dbReference>
<dbReference type="InterPro" id="IPR008168">
    <property type="entry name" value="Cyt_C_IC"/>
</dbReference>
<evidence type="ECO:0000259" key="8">
    <source>
        <dbReference type="PROSITE" id="PS51007"/>
    </source>
</evidence>
<protein>
    <submittedName>
        <fullName evidence="9">Cytochrome c</fullName>
    </submittedName>
</protein>
<dbReference type="GO" id="GO:0009055">
    <property type="term" value="F:electron transfer activity"/>
    <property type="evidence" value="ECO:0007669"/>
    <property type="project" value="InterPro"/>
</dbReference>